<dbReference type="EMBL" id="VSRR010036774">
    <property type="protein sequence ID" value="MPC73427.1"/>
    <property type="molecule type" value="Genomic_DNA"/>
</dbReference>
<feature type="compositionally biased region" description="Basic and acidic residues" evidence="1">
    <location>
        <begin position="33"/>
        <end position="46"/>
    </location>
</feature>
<dbReference type="Proteomes" id="UP000324222">
    <property type="component" value="Unassembled WGS sequence"/>
</dbReference>
<evidence type="ECO:0000256" key="1">
    <source>
        <dbReference type="SAM" id="MobiDB-lite"/>
    </source>
</evidence>
<evidence type="ECO:0000313" key="3">
    <source>
        <dbReference type="Proteomes" id="UP000324222"/>
    </source>
</evidence>
<comment type="caution">
    <text evidence="2">The sequence shown here is derived from an EMBL/GenBank/DDBJ whole genome shotgun (WGS) entry which is preliminary data.</text>
</comment>
<reference evidence="2 3" key="1">
    <citation type="submission" date="2019-05" db="EMBL/GenBank/DDBJ databases">
        <title>Another draft genome of Portunus trituberculatus and its Hox gene families provides insights of decapod evolution.</title>
        <authorList>
            <person name="Jeong J.-H."/>
            <person name="Song I."/>
            <person name="Kim S."/>
            <person name="Choi T."/>
            <person name="Kim D."/>
            <person name="Ryu S."/>
            <person name="Kim W."/>
        </authorList>
    </citation>
    <scope>NUCLEOTIDE SEQUENCE [LARGE SCALE GENOMIC DNA]</scope>
    <source>
        <tissue evidence="2">Muscle</tissue>
    </source>
</reference>
<organism evidence="2 3">
    <name type="scientific">Portunus trituberculatus</name>
    <name type="common">Swimming crab</name>
    <name type="synonym">Neptunus trituberculatus</name>
    <dbReference type="NCBI Taxonomy" id="210409"/>
    <lineage>
        <taxon>Eukaryota</taxon>
        <taxon>Metazoa</taxon>
        <taxon>Ecdysozoa</taxon>
        <taxon>Arthropoda</taxon>
        <taxon>Crustacea</taxon>
        <taxon>Multicrustacea</taxon>
        <taxon>Malacostraca</taxon>
        <taxon>Eumalacostraca</taxon>
        <taxon>Eucarida</taxon>
        <taxon>Decapoda</taxon>
        <taxon>Pleocyemata</taxon>
        <taxon>Brachyura</taxon>
        <taxon>Eubrachyura</taxon>
        <taxon>Portunoidea</taxon>
        <taxon>Portunidae</taxon>
        <taxon>Portuninae</taxon>
        <taxon>Portunus</taxon>
    </lineage>
</organism>
<keyword evidence="3" id="KW-1185">Reference proteome</keyword>
<protein>
    <submittedName>
        <fullName evidence="2">Uncharacterized protein</fullName>
    </submittedName>
</protein>
<dbReference type="AlphaFoldDB" id="A0A5B7HVZ0"/>
<feature type="region of interest" description="Disordered" evidence="1">
    <location>
        <begin position="20"/>
        <end position="70"/>
    </location>
</feature>
<gene>
    <name evidence="2" type="ORF">E2C01_067755</name>
</gene>
<accession>A0A5B7HVZ0</accession>
<proteinExistence type="predicted"/>
<name>A0A5B7HVZ0_PORTR</name>
<evidence type="ECO:0000313" key="2">
    <source>
        <dbReference type="EMBL" id="MPC73427.1"/>
    </source>
</evidence>
<sequence length="70" mass="7875">MVCVATTTTIQYTTETLRKMVGAHSRPPNPTGDHGHQQNKPDETKRVSPRRHTRVDERTTENVDPTGHTP</sequence>